<feature type="region of interest" description="Disordered" evidence="1">
    <location>
        <begin position="482"/>
        <end position="596"/>
    </location>
</feature>
<dbReference type="EMBL" id="KQ087204">
    <property type="protein sequence ID" value="KLT42519.1"/>
    <property type="molecule type" value="Genomic_DNA"/>
</dbReference>
<dbReference type="PANTHER" id="PTHR46929:SF3">
    <property type="entry name" value="MYB_SANT-LIKE DOMAIN-CONTAINING PROTEIN"/>
    <property type="match status" value="1"/>
</dbReference>
<reference evidence="3 4" key="1">
    <citation type="submission" date="2015-03" db="EMBL/GenBank/DDBJ databases">
        <title>Genomics and transcriptomics of the oil-accumulating basidiomycete yeast T. oleaginosus allow insights into substrate utilization and the diverse evolutionary trajectories of mating systems in fungi.</title>
        <authorList>
            <consortium name="DOE Joint Genome Institute"/>
            <person name="Kourist R."/>
            <person name="Kracht O."/>
            <person name="Bracharz F."/>
            <person name="Lipzen A."/>
            <person name="Nolan M."/>
            <person name="Ohm R."/>
            <person name="Grigoriev I."/>
            <person name="Sun S."/>
            <person name="Heitman J."/>
            <person name="Bruck T."/>
            <person name="Nowrousian M."/>
        </authorList>
    </citation>
    <scope>NUCLEOTIDE SEQUENCE [LARGE SCALE GENOMIC DNA]</scope>
    <source>
        <strain evidence="3 4">IBC0246</strain>
    </source>
</reference>
<dbReference type="RefSeq" id="XP_018279010.1">
    <property type="nucleotide sequence ID" value="XM_018423113.1"/>
</dbReference>
<feature type="compositionally biased region" description="Polar residues" evidence="1">
    <location>
        <begin position="446"/>
        <end position="461"/>
    </location>
</feature>
<feature type="region of interest" description="Disordered" evidence="1">
    <location>
        <begin position="22"/>
        <end position="51"/>
    </location>
</feature>
<dbReference type="Proteomes" id="UP000053611">
    <property type="component" value="Unassembled WGS sequence"/>
</dbReference>
<keyword evidence="4" id="KW-1185">Reference proteome</keyword>
<feature type="compositionally biased region" description="Polar residues" evidence="1">
    <location>
        <begin position="308"/>
        <end position="319"/>
    </location>
</feature>
<feature type="domain" description="Myb-like" evidence="2">
    <location>
        <begin position="44"/>
        <end position="113"/>
    </location>
</feature>
<feature type="compositionally biased region" description="Polar residues" evidence="1">
    <location>
        <begin position="564"/>
        <end position="583"/>
    </location>
</feature>
<protein>
    <recommendedName>
        <fullName evidence="2">Myb-like domain-containing protein</fullName>
    </recommendedName>
</protein>
<gene>
    <name evidence="3" type="ORF">CC85DRAFT_285428</name>
</gene>
<dbReference type="GeneID" id="28983716"/>
<evidence type="ECO:0000313" key="3">
    <source>
        <dbReference type="EMBL" id="KLT42519.1"/>
    </source>
</evidence>
<evidence type="ECO:0000259" key="2">
    <source>
        <dbReference type="PROSITE" id="PS50090"/>
    </source>
</evidence>
<feature type="region of interest" description="Disordered" evidence="1">
    <location>
        <begin position="291"/>
        <end position="408"/>
    </location>
</feature>
<evidence type="ECO:0000256" key="1">
    <source>
        <dbReference type="SAM" id="MobiDB-lite"/>
    </source>
</evidence>
<feature type="compositionally biased region" description="Basic and acidic residues" evidence="1">
    <location>
        <begin position="494"/>
        <end position="506"/>
    </location>
</feature>
<dbReference type="PROSITE" id="PS50090">
    <property type="entry name" value="MYB_LIKE"/>
    <property type="match status" value="1"/>
</dbReference>
<sequence>MGPGLPGPLAPPMNTHHLSAHTVHGAHMTHPPSLAASPTTSTDKIRKKSAHWADSDTDKLLEVLLRHREKGRTADNGFEPEVWQEAAKCLESTNGTGGEKTPDACRSRWQRLQREFKFARQYLEECHGFSWDRNKHKLYASEESWAAAERKGHQTKKGRKIYLPWFQGLGQLCPSDSRIRPTKGRMPSNGSSTSETSGALPPATLAHNVVRPPGLPDGTHVMPHINGHGQPQSHTGVQPGMPVPDQASVWGDGGDSSLDDVDSSFTLADPNQQPFAMSHQKRPLEYDVSVLASGGDRKRIRTHREPQGTPTRPSTTNVGQPLGYQQLVPPPSTTPNVSHPHPPQTPPHHAHQHHYSTPQVPQKQVQHMQSHQQPHQQQHQPHQQQQPQQAHQTQPQQQPLHAQVQQHTIQHPPQLIAQQPQQHSIAPRQALAPQAINTQFSPPYNIQSAYTTRSPQYTPSINDPALPSPVYQSLPVGSGDMSNTFLRTPQQTTDTRRDAVIKRTESRALGPAASMPNLASGTHARSKSSNNIIMPSTTTTGGLALSGLTPKTAGMSFSPGGELQSLTTPANQPTKSGVSTGRNTPGPGSPELDAGARRIDAVRRLQLEDISDDDLMLILPEFEQSNAVVETYLGLQREHLRVRWLQEKVMARRRLGVHTRRADEFESGM</sequence>
<proteinExistence type="predicted"/>
<organism evidence="3 4">
    <name type="scientific">Cutaneotrichosporon oleaginosum</name>
    <dbReference type="NCBI Taxonomy" id="879819"/>
    <lineage>
        <taxon>Eukaryota</taxon>
        <taxon>Fungi</taxon>
        <taxon>Dikarya</taxon>
        <taxon>Basidiomycota</taxon>
        <taxon>Agaricomycotina</taxon>
        <taxon>Tremellomycetes</taxon>
        <taxon>Trichosporonales</taxon>
        <taxon>Trichosporonaceae</taxon>
        <taxon>Cutaneotrichosporon</taxon>
    </lineage>
</organism>
<feature type="region of interest" description="Disordered" evidence="1">
    <location>
        <begin position="446"/>
        <end position="466"/>
    </location>
</feature>
<feature type="compositionally biased region" description="Polar residues" evidence="1">
    <location>
        <begin position="188"/>
        <end position="197"/>
    </location>
</feature>
<feature type="region of interest" description="Disordered" evidence="1">
    <location>
        <begin position="174"/>
        <end position="201"/>
    </location>
</feature>
<dbReference type="STRING" id="879819.A0A0J1B4E1"/>
<evidence type="ECO:0000313" key="4">
    <source>
        <dbReference type="Proteomes" id="UP000053611"/>
    </source>
</evidence>
<dbReference type="InterPro" id="IPR001005">
    <property type="entry name" value="SANT/Myb"/>
</dbReference>
<name>A0A0J1B4E1_9TREE</name>
<dbReference type="OrthoDB" id="2930561at2759"/>
<dbReference type="Pfam" id="PF12776">
    <property type="entry name" value="Myb_DNA-bind_3"/>
    <property type="match status" value="1"/>
</dbReference>
<feature type="compositionally biased region" description="Low complexity" evidence="1">
    <location>
        <begin position="361"/>
        <end position="407"/>
    </location>
</feature>
<dbReference type="InterPro" id="IPR024752">
    <property type="entry name" value="Myb/SANT-like_dom"/>
</dbReference>
<dbReference type="PANTHER" id="PTHR46929">
    <property type="entry name" value="EXPRESSED PROTEIN"/>
    <property type="match status" value="1"/>
</dbReference>
<dbReference type="AlphaFoldDB" id="A0A0J1B4E1"/>
<accession>A0A0J1B4E1</accession>
<feature type="compositionally biased region" description="Low complexity" evidence="1">
    <location>
        <begin position="536"/>
        <end position="549"/>
    </location>
</feature>